<dbReference type="STRING" id="261392.SAMN02745149_00491"/>
<gene>
    <name evidence="3" type="ORF">SAMN02745149_00491</name>
</gene>
<dbReference type="GO" id="GO:0035438">
    <property type="term" value="F:cyclic-di-GMP binding"/>
    <property type="evidence" value="ECO:0007669"/>
    <property type="project" value="InterPro"/>
</dbReference>
<evidence type="ECO:0000259" key="2">
    <source>
        <dbReference type="Pfam" id="PF07238"/>
    </source>
</evidence>
<evidence type="ECO:0000313" key="4">
    <source>
        <dbReference type="Proteomes" id="UP000190423"/>
    </source>
</evidence>
<feature type="domain" description="PilZ" evidence="2">
    <location>
        <begin position="109"/>
        <end position="207"/>
    </location>
</feature>
<dbReference type="GeneID" id="78315810"/>
<dbReference type="Proteomes" id="UP000190423">
    <property type="component" value="Unassembled WGS sequence"/>
</dbReference>
<protein>
    <recommendedName>
        <fullName evidence="2">PilZ domain-containing protein</fullName>
    </recommendedName>
</protein>
<dbReference type="InterPro" id="IPR009875">
    <property type="entry name" value="PilZ_domain"/>
</dbReference>
<evidence type="ECO:0000313" key="3">
    <source>
        <dbReference type="EMBL" id="SJZ30577.1"/>
    </source>
</evidence>
<organism evidence="3 4">
    <name type="scientific">Treponema porcinum</name>
    <dbReference type="NCBI Taxonomy" id="261392"/>
    <lineage>
        <taxon>Bacteria</taxon>
        <taxon>Pseudomonadati</taxon>
        <taxon>Spirochaetota</taxon>
        <taxon>Spirochaetia</taxon>
        <taxon>Spirochaetales</taxon>
        <taxon>Treponemataceae</taxon>
        <taxon>Treponema</taxon>
    </lineage>
</organism>
<accession>A0A1T4JKJ5</accession>
<keyword evidence="1" id="KW-0175">Coiled coil</keyword>
<reference evidence="3 4" key="1">
    <citation type="submission" date="2017-02" db="EMBL/GenBank/DDBJ databases">
        <authorList>
            <person name="Peterson S.W."/>
        </authorList>
    </citation>
    <scope>NUCLEOTIDE SEQUENCE [LARGE SCALE GENOMIC DNA]</scope>
    <source>
        <strain evidence="3 4">ATCC BAA-908</strain>
    </source>
</reference>
<dbReference type="Pfam" id="PF07238">
    <property type="entry name" value="PilZ"/>
    <property type="match status" value="1"/>
</dbReference>
<dbReference type="RefSeq" id="WP_078932415.1">
    <property type="nucleotide sequence ID" value="NZ_FUWG01000003.1"/>
</dbReference>
<proteinExistence type="predicted"/>
<evidence type="ECO:0000256" key="1">
    <source>
        <dbReference type="SAM" id="Coils"/>
    </source>
</evidence>
<keyword evidence="4" id="KW-1185">Reference proteome</keyword>
<dbReference type="EMBL" id="FUWG01000003">
    <property type="protein sequence ID" value="SJZ30577.1"/>
    <property type="molecule type" value="Genomic_DNA"/>
</dbReference>
<dbReference type="AlphaFoldDB" id="A0A1T4JKJ5"/>
<name>A0A1T4JKJ5_TREPO</name>
<sequence>MLKATKEILENIGIENVFLSGTEESEKWLLQPMEVGSTCWICSLNKSCFINNVTCNIKIKDEYIKIPCETELLEGNIYRIEFTESSSRDFKKIKSKIKELEKNISFLEKRKEKRYEIGIIGAEQFGIADHEKQNIIFEGKTLPCFFNNISYGGCNITTMQTELFKFVIGDEIAFKLCLSNPLENIFMQGKICSVALKSPENDTHFKFAILSIELYEPPLAWKRRLADYIKTQEK</sequence>
<feature type="coiled-coil region" evidence="1">
    <location>
        <begin position="83"/>
        <end position="117"/>
    </location>
</feature>